<reference evidence="1 2" key="1">
    <citation type="submission" date="2017-06" db="EMBL/GenBank/DDBJ databases">
        <title>Draft genome sequence of anaerobic fermentative bacterium Anaeromicrobium sediminis DY2726D isolated from West Pacific Ocean sediments.</title>
        <authorList>
            <person name="Zeng X."/>
        </authorList>
    </citation>
    <scope>NUCLEOTIDE SEQUENCE [LARGE SCALE GENOMIC DNA]</scope>
    <source>
        <strain evidence="1 2">DY2726D</strain>
    </source>
</reference>
<evidence type="ECO:0000313" key="2">
    <source>
        <dbReference type="Proteomes" id="UP000216024"/>
    </source>
</evidence>
<gene>
    <name evidence="1" type="ORF">CCE28_10295</name>
</gene>
<comment type="caution">
    <text evidence="1">The sequence shown here is derived from an EMBL/GenBank/DDBJ whole genome shotgun (WGS) entry which is preliminary data.</text>
</comment>
<dbReference type="AlphaFoldDB" id="A0A267MIH4"/>
<organism evidence="1 2">
    <name type="scientific">Anaeromicrobium sediminis</name>
    <dbReference type="NCBI Taxonomy" id="1478221"/>
    <lineage>
        <taxon>Bacteria</taxon>
        <taxon>Bacillati</taxon>
        <taxon>Bacillota</taxon>
        <taxon>Clostridia</taxon>
        <taxon>Peptostreptococcales</taxon>
        <taxon>Thermotaleaceae</taxon>
        <taxon>Anaeromicrobium</taxon>
    </lineage>
</organism>
<protein>
    <submittedName>
        <fullName evidence="1">Uncharacterized protein</fullName>
    </submittedName>
</protein>
<dbReference type="RefSeq" id="WP_095133625.1">
    <property type="nucleotide sequence ID" value="NZ_NIBG01000008.1"/>
</dbReference>
<sequence length="177" mass="20922">MLYLDMLKDDPYLLDNKYTVVKKTIKLRAFKTNEEIKILTIEGNLMVPKGHYVVVGIFGELYPSAPEHFERKHDLVDDKVSDIDSVIGTYKYEHEKDADCVDFSKEDILNWNVYRVKYMELIGVEAQEDVLIDCYMGKQYGKKGDFIIINNKDYFYICNRHVFDHTYDILKRVEKLN</sequence>
<evidence type="ECO:0000313" key="1">
    <source>
        <dbReference type="EMBL" id="PAB59247.1"/>
    </source>
</evidence>
<dbReference type="Proteomes" id="UP000216024">
    <property type="component" value="Unassembled WGS sequence"/>
</dbReference>
<accession>A0A267MIH4</accession>
<name>A0A267MIH4_9FIRM</name>
<proteinExistence type="predicted"/>
<keyword evidence="2" id="KW-1185">Reference proteome</keyword>
<dbReference type="EMBL" id="NIBG01000008">
    <property type="protein sequence ID" value="PAB59247.1"/>
    <property type="molecule type" value="Genomic_DNA"/>
</dbReference>